<dbReference type="GO" id="GO:0030170">
    <property type="term" value="F:pyridoxal phosphate binding"/>
    <property type="evidence" value="ECO:0007669"/>
    <property type="project" value="UniProtKB-UniRule"/>
</dbReference>
<dbReference type="InterPro" id="IPR011079">
    <property type="entry name" value="Ala_racemase_C"/>
</dbReference>
<dbReference type="KEGG" id="daur:Daura_41860"/>
<dbReference type="GO" id="GO:0030632">
    <property type="term" value="P:D-alanine biosynthetic process"/>
    <property type="evidence" value="ECO:0007669"/>
    <property type="project" value="UniProtKB-UniRule"/>
</dbReference>
<evidence type="ECO:0000259" key="7">
    <source>
        <dbReference type="SMART" id="SM01005"/>
    </source>
</evidence>
<evidence type="ECO:0000256" key="3">
    <source>
        <dbReference type="ARBA" id="ARBA00023235"/>
    </source>
</evidence>
<evidence type="ECO:0000256" key="5">
    <source>
        <dbReference type="PIRSR" id="PIRSR600821-50"/>
    </source>
</evidence>
<dbReference type="Gene3D" id="3.20.20.10">
    <property type="entry name" value="Alanine racemase"/>
    <property type="match status" value="1"/>
</dbReference>
<feature type="active site" description="Proton acceptor; specific for D-alanine" evidence="4">
    <location>
        <position position="36"/>
    </location>
</feature>
<organism evidence="8 9">
    <name type="scientific">Dactylosporangium aurantiacum</name>
    <dbReference type="NCBI Taxonomy" id="35754"/>
    <lineage>
        <taxon>Bacteria</taxon>
        <taxon>Bacillati</taxon>
        <taxon>Actinomycetota</taxon>
        <taxon>Actinomycetes</taxon>
        <taxon>Micromonosporales</taxon>
        <taxon>Micromonosporaceae</taxon>
        <taxon>Dactylosporangium</taxon>
    </lineage>
</organism>
<dbReference type="PRINTS" id="PR00992">
    <property type="entry name" value="ALARACEMASE"/>
</dbReference>
<comment type="similarity">
    <text evidence="4">Belongs to the alanine racemase family.</text>
</comment>
<comment type="catalytic activity">
    <reaction evidence="4">
        <text>L-alanine = D-alanine</text>
        <dbReference type="Rhea" id="RHEA:20249"/>
        <dbReference type="ChEBI" id="CHEBI:57416"/>
        <dbReference type="ChEBI" id="CHEBI:57972"/>
        <dbReference type="EC" id="5.1.1.1"/>
    </reaction>
</comment>
<dbReference type="InterPro" id="IPR009006">
    <property type="entry name" value="Ala_racemase/Decarboxylase_C"/>
</dbReference>
<dbReference type="RefSeq" id="WP_211273397.1">
    <property type="nucleotide sequence ID" value="NZ_CP073767.1"/>
</dbReference>
<gene>
    <name evidence="8" type="primary">alr</name>
    <name evidence="8" type="ORF">Daura_41860</name>
</gene>
<dbReference type="HAMAP" id="MF_01201">
    <property type="entry name" value="Ala_racemase"/>
    <property type="match status" value="1"/>
</dbReference>
<evidence type="ECO:0000313" key="9">
    <source>
        <dbReference type="Proteomes" id="UP001058003"/>
    </source>
</evidence>
<evidence type="ECO:0000256" key="2">
    <source>
        <dbReference type="ARBA" id="ARBA00022898"/>
    </source>
</evidence>
<dbReference type="SMART" id="SM01005">
    <property type="entry name" value="Ala_racemase_C"/>
    <property type="match status" value="1"/>
</dbReference>
<dbReference type="InterPro" id="IPR001608">
    <property type="entry name" value="Ala_racemase_N"/>
</dbReference>
<evidence type="ECO:0000313" key="8">
    <source>
        <dbReference type="EMBL" id="UWZ53075.1"/>
    </source>
</evidence>
<comment type="cofactor">
    <cofactor evidence="1 4 5">
        <name>pyridoxal 5'-phosphate</name>
        <dbReference type="ChEBI" id="CHEBI:597326"/>
    </cofactor>
</comment>
<protein>
    <recommendedName>
        <fullName evidence="4">Alanine racemase</fullName>
        <ecNumber evidence="4">5.1.1.1</ecNumber>
    </recommendedName>
</protein>
<evidence type="ECO:0000256" key="1">
    <source>
        <dbReference type="ARBA" id="ARBA00001933"/>
    </source>
</evidence>
<dbReference type="SUPFAM" id="SSF50621">
    <property type="entry name" value="Alanine racemase C-terminal domain-like"/>
    <property type="match status" value="1"/>
</dbReference>
<reference evidence="8" key="1">
    <citation type="submission" date="2021-04" db="EMBL/GenBank/DDBJ databases">
        <title>Dactylosporangium aurantiacum NRRL B-8018 full assembly.</title>
        <authorList>
            <person name="Hartkoorn R.C."/>
            <person name="Beaudoing E."/>
            <person name="Hot D."/>
        </authorList>
    </citation>
    <scope>NUCLEOTIDE SEQUENCE</scope>
    <source>
        <strain evidence="8">NRRL B-8018</strain>
    </source>
</reference>
<dbReference type="Proteomes" id="UP001058003">
    <property type="component" value="Chromosome"/>
</dbReference>
<dbReference type="FunFam" id="3.20.20.10:FF:000002">
    <property type="entry name" value="Alanine racemase"/>
    <property type="match status" value="1"/>
</dbReference>
<dbReference type="CDD" id="cd00430">
    <property type="entry name" value="PLPDE_III_AR"/>
    <property type="match status" value="1"/>
</dbReference>
<feature type="modified residue" description="N6-(pyridoxal phosphate)lysine" evidence="4 5">
    <location>
        <position position="36"/>
    </location>
</feature>
<evidence type="ECO:0000256" key="6">
    <source>
        <dbReference type="PIRSR" id="PIRSR600821-52"/>
    </source>
</evidence>
<sequence>MQPVAEAVVDLDAVAHNTRLLSGLAAPGAATMAVVKANGFGHGVLPVARAVLASGATWLGVTSLAEARQVRDAGIDAPVLAWLYGTDDDFAWAARHGVDLSVSTPAHLDAMPPGVTVHLKVDTGLTRNGVAWADWPDLVRRAADLERRGTLRVRGVWSHLASADDPGNPSVHRQLERFEEALAVAAKAGLEPPLRHLANSAAIVDVPAAHYDLVRAGLALYGVEPVDGVVAGLRRAMTLRARAVNVKRVPPGTGVSYLHQYVTDRDTTVVLVPAGYADGVPRLLSNRGAVAIGGVRCPIAGRVAMDQFVVDAGDLDVALGDEIVLFGPGDGAEPTVEEWAAWAQTNPHEILTGIGARVPRTYIGNAAAPSFGAASRKEQPHG</sequence>
<keyword evidence="9" id="KW-1185">Reference proteome</keyword>
<comment type="pathway">
    <text evidence="4">Amino-acid biosynthesis; D-alanine biosynthesis; D-alanine from L-alanine: step 1/1.</text>
</comment>
<dbReference type="GO" id="GO:0009252">
    <property type="term" value="P:peptidoglycan biosynthetic process"/>
    <property type="evidence" value="ECO:0007669"/>
    <property type="project" value="TreeGrafter"/>
</dbReference>
<feature type="active site" description="Proton acceptor; specific for L-alanine" evidence="4">
    <location>
        <position position="257"/>
    </location>
</feature>
<name>A0A9Q9IF02_9ACTN</name>
<comment type="function">
    <text evidence="4">Catalyzes the interconversion of L-alanine and D-alanine. May also act on other amino acids.</text>
</comment>
<dbReference type="Pfam" id="PF01168">
    <property type="entry name" value="Ala_racemase_N"/>
    <property type="match status" value="1"/>
</dbReference>
<feature type="binding site" evidence="4 6">
    <location>
        <position position="127"/>
    </location>
    <ligand>
        <name>substrate</name>
    </ligand>
</feature>
<accession>A0A9Q9IF02</accession>
<dbReference type="EMBL" id="CP073767">
    <property type="protein sequence ID" value="UWZ53075.1"/>
    <property type="molecule type" value="Genomic_DNA"/>
</dbReference>
<evidence type="ECO:0000256" key="4">
    <source>
        <dbReference type="HAMAP-Rule" id="MF_01201"/>
    </source>
</evidence>
<dbReference type="GO" id="GO:0005829">
    <property type="term" value="C:cytosol"/>
    <property type="evidence" value="ECO:0007669"/>
    <property type="project" value="TreeGrafter"/>
</dbReference>
<dbReference type="Pfam" id="PF00842">
    <property type="entry name" value="Ala_racemase_C"/>
    <property type="match status" value="1"/>
</dbReference>
<dbReference type="AlphaFoldDB" id="A0A9Q9IF02"/>
<dbReference type="SUPFAM" id="SSF51419">
    <property type="entry name" value="PLP-binding barrel"/>
    <property type="match status" value="1"/>
</dbReference>
<dbReference type="Gene3D" id="2.40.37.10">
    <property type="entry name" value="Lyase, Ornithine Decarboxylase, Chain A, domain 1"/>
    <property type="match status" value="1"/>
</dbReference>
<keyword evidence="3 4" id="KW-0413">Isomerase</keyword>
<keyword evidence="2 4" id="KW-0663">Pyridoxal phosphate</keyword>
<feature type="binding site" evidence="4 6">
    <location>
        <position position="305"/>
    </location>
    <ligand>
        <name>substrate</name>
    </ligand>
</feature>
<proteinExistence type="inferred from homology"/>
<dbReference type="GO" id="GO:0008784">
    <property type="term" value="F:alanine racemase activity"/>
    <property type="evidence" value="ECO:0007669"/>
    <property type="project" value="UniProtKB-UniRule"/>
</dbReference>
<dbReference type="EC" id="5.1.1.1" evidence="4"/>
<dbReference type="NCBIfam" id="TIGR00492">
    <property type="entry name" value="alr"/>
    <property type="match status" value="1"/>
</dbReference>
<feature type="domain" description="Alanine racemase C-terminal" evidence="7">
    <location>
        <begin position="236"/>
        <end position="363"/>
    </location>
</feature>
<dbReference type="PANTHER" id="PTHR30511">
    <property type="entry name" value="ALANINE RACEMASE"/>
    <property type="match status" value="1"/>
</dbReference>
<dbReference type="InterPro" id="IPR000821">
    <property type="entry name" value="Ala_racemase"/>
</dbReference>
<dbReference type="PANTHER" id="PTHR30511:SF0">
    <property type="entry name" value="ALANINE RACEMASE, CATABOLIC-RELATED"/>
    <property type="match status" value="1"/>
</dbReference>
<dbReference type="InterPro" id="IPR029066">
    <property type="entry name" value="PLP-binding_barrel"/>
</dbReference>